<keyword evidence="4" id="KW-1185">Reference proteome</keyword>
<feature type="region of interest" description="Disordered" evidence="1">
    <location>
        <begin position="25"/>
        <end position="48"/>
    </location>
</feature>
<feature type="chain" id="PRO_5045852053" evidence="2">
    <location>
        <begin position="23"/>
        <end position="63"/>
    </location>
</feature>
<gene>
    <name evidence="3" type="ORF">OCL97_16855</name>
</gene>
<evidence type="ECO:0000256" key="2">
    <source>
        <dbReference type="SAM" id="SignalP"/>
    </source>
</evidence>
<accession>A0ABW6CRG5</accession>
<dbReference type="EMBL" id="JAOTJD010000036">
    <property type="protein sequence ID" value="MFD3265630.1"/>
    <property type="molecule type" value="Genomic_DNA"/>
</dbReference>
<reference evidence="3 4" key="1">
    <citation type="submission" date="2022-09" db="EMBL/GenBank/DDBJ databases">
        <title>New species of Phenylobacterium.</title>
        <authorList>
            <person name="Mieszkin S."/>
        </authorList>
    </citation>
    <scope>NUCLEOTIDE SEQUENCE [LARGE SCALE GENOMIC DNA]</scope>
    <source>
        <strain evidence="3 4">HK31-G</strain>
    </source>
</reference>
<keyword evidence="2" id="KW-0732">Signal</keyword>
<protein>
    <submittedName>
        <fullName evidence="3">Uncharacterized protein</fullName>
    </submittedName>
</protein>
<sequence>MPHRLSLRLWLAAVASATCVGAASGAALRPGPDETTEPPTPQLLNPGQTNVIAFDPRVAASRS</sequence>
<organism evidence="3 4">
    <name type="scientific">Phenylobacterium ferrooxidans</name>
    <dbReference type="NCBI Taxonomy" id="2982689"/>
    <lineage>
        <taxon>Bacteria</taxon>
        <taxon>Pseudomonadati</taxon>
        <taxon>Pseudomonadota</taxon>
        <taxon>Alphaproteobacteria</taxon>
        <taxon>Caulobacterales</taxon>
        <taxon>Caulobacteraceae</taxon>
        <taxon>Phenylobacterium</taxon>
    </lineage>
</organism>
<dbReference type="RefSeq" id="WP_377371024.1">
    <property type="nucleotide sequence ID" value="NZ_JAOTJD010000036.1"/>
</dbReference>
<feature type="signal peptide" evidence="2">
    <location>
        <begin position="1"/>
        <end position="22"/>
    </location>
</feature>
<comment type="caution">
    <text evidence="3">The sequence shown here is derived from an EMBL/GenBank/DDBJ whole genome shotgun (WGS) entry which is preliminary data.</text>
</comment>
<dbReference type="Proteomes" id="UP001598130">
    <property type="component" value="Unassembled WGS sequence"/>
</dbReference>
<evidence type="ECO:0000256" key="1">
    <source>
        <dbReference type="SAM" id="MobiDB-lite"/>
    </source>
</evidence>
<evidence type="ECO:0000313" key="4">
    <source>
        <dbReference type="Proteomes" id="UP001598130"/>
    </source>
</evidence>
<name>A0ABW6CRG5_9CAUL</name>
<proteinExistence type="predicted"/>
<evidence type="ECO:0000313" key="3">
    <source>
        <dbReference type="EMBL" id="MFD3265630.1"/>
    </source>
</evidence>